<dbReference type="EMBL" id="BAABDI010000008">
    <property type="protein sequence ID" value="GAA3970669.1"/>
    <property type="molecule type" value="Genomic_DNA"/>
</dbReference>
<dbReference type="Pfam" id="PF13673">
    <property type="entry name" value="Acetyltransf_10"/>
    <property type="match status" value="1"/>
</dbReference>
<dbReference type="Proteomes" id="UP001501556">
    <property type="component" value="Unassembled WGS sequence"/>
</dbReference>
<evidence type="ECO:0000313" key="4">
    <source>
        <dbReference type="EMBL" id="GAA3970669.1"/>
    </source>
</evidence>
<dbReference type="InterPro" id="IPR000182">
    <property type="entry name" value="GNAT_dom"/>
</dbReference>
<organism evidence="4 5">
    <name type="scientific">Hymenobacter antarcticus</name>
    <dbReference type="NCBI Taxonomy" id="486270"/>
    <lineage>
        <taxon>Bacteria</taxon>
        <taxon>Pseudomonadati</taxon>
        <taxon>Bacteroidota</taxon>
        <taxon>Cytophagia</taxon>
        <taxon>Cytophagales</taxon>
        <taxon>Hymenobacteraceae</taxon>
        <taxon>Hymenobacter</taxon>
    </lineage>
</organism>
<keyword evidence="2" id="KW-0012">Acyltransferase</keyword>
<evidence type="ECO:0000259" key="3">
    <source>
        <dbReference type="PROSITE" id="PS51186"/>
    </source>
</evidence>
<dbReference type="PROSITE" id="PS51186">
    <property type="entry name" value="GNAT"/>
    <property type="match status" value="1"/>
</dbReference>
<dbReference type="CDD" id="cd04301">
    <property type="entry name" value="NAT_SF"/>
    <property type="match status" value="1"/>
</dbReference>
<reference evidence="5" key="1">
    <citation type="journal article" date="2019" name="Int. J. Syst. Evol. Microbiol.">
        <title>The Global Catalogue of Microorganisms (GCM) 10K type strain sequencing project: providing services to taxonomists for standard genome sequencing and annotation.</title>
        <authorList>
            <consortium name="The Broad Institute Genomics Platform"/>
            <consortium name="The Broad Institute Genome Sequencing Center for Infectious Disease"/>
            <person name="Wu L."/>
            <person name="Ma J."/>
        </authorList>
    </citation>
    <scope>NUCLEOTIDE SEQUENCE [LARGE SCALE GENOMIC DNA]</scope>
    <source>
        <strain evidence="5">JCM 17217</strain>
    </source>
</reference>
<comment type="caution">
    <text evidence="4">The sequence shown here is derived from an EMBL/GenBank/DDBJ whole genome shotgun (WGS) entry which is preliminary data.</text>
</comment>
<accession>A0ABP7PTA6</accession>
<sequence>MSATAYRVTDLRDLDAAFTIREKVFVEGQGVPATLENDFHDRTDARHYLARTDDGTPAGAARWRETENGVKLERFAVLEDFRNQEIGAALLHAVLVDVRAELPDAEVYLNAQLRAVPFYERHGFRKEGEMFEEANIQHFKMVLG</sequence>
<evidence type="ECO:0000313" key="5">
    <source>
        <dbReference type="Proteomes" id="UP001501556"/>
    </source>
</evidence>
<feature type="domain" description="N-acetyltransferase" evidence="3">
    <location>
        <begin position="4"/>
        <end position="144"/>
    </location>
</feature>
<name>A0ABP7PTA6_9BACT</name>
<proteinExistence type="predicted"/>
<dbReference type="SUPFAM" id="SSF55729">
    <property type="entry name" value="Acyl-CoA N-acyltransferases (Nat)"/>
    <property type="match status" value="1"/>
</dbReference>
<dbReference type="PANTHER" id="PTHR43877">
    <property type="entry name" value="AMINOALKYLPHOSPHONATE N-ACETYLTRANSFERASE-RELATED-RELATED"/>
    <property type="match status" value="1"/>
</dbReference>
<keyword evidence="5" id="KW-1185">Reference proteome</keyword>
<dbReference type="InterPro" id="IPR016181">
    <property type="entry name" value="Acyl_CoA_acyltransferase"/>
</dbReference>
<evidence type="ECO:0000256" key="2">
    <source>
        <dbReference type="ARBA" id="ARBA00023315"/>
    </source>
</evidence>
<dbReference type="RefSeq" id="WP_345122816.1">
    <property type="nucleotide sequence ID" value="NZ_BAABDI010000008.1"/>
</dbReference>
<gene>
    <name evidence="4" type="ORF">GCM10022407_15670</name>
</gene>
<keyword evidence="1" id="KW-0808">Transferase</keyword>
<protein>
    <submittedName>
        <fullName evidence="4">GNAT family N-acetyltransferase</fullName>
    </submittedName>
</protein>
<dbReference type="InterPro" id="IPR050832">
    <property type="entry name" value="Bact_Acetyltransf"/>
</dbReference>
<dbReference type="Gene3D" id="3.40.630.30">
    <property type="match status" value="1"/>
</dbReference>
<evidence type="ECO:0000256" key="1">
    <source>
        <dbReference type="ARBA" id="ARBA00022679"/>
    </source>
</evidence>